<feature type="compositionally biased region" description="Pro residues" evidence="1">
    <location>
        <begin position="270"/>
        <end position="281"/>
    </location>
</feature>
<evidence type="ECO:0000256" key="1">
    <source>
        <dbReference type="SAM" id="MobiDB-lite"/>
    </source>
</evidence>
<feature type="compositionally biased region" description="Basic and acidic residues" evidence="1">
    <location>
        <begin position="104"/>
        <end position="114"/>
    </location>
</feature>
<protein>
    <submittedName>
        <fullName evidence="2">Uncharacterized protein</fullName>
    </submittedName>
</protein>
<feature type="compositionally biased region" description="Polar residues" evidence="1">
    <location>
        <begin position="1"/>
        <end position="23"/>
    </location>
</feature>
<gene>
    <name evidence="2" type="ORF">QCA50_009141</name>
</gene>
<proteinExistence type="predicted"/>
<feature type="compositionally biased region" description="Basic and acidic residues" evidence="1">
    <location>
        <begin position="418"/>
        <end position="429"/>
    </location>
</feature>
<accession>A0AAW0G697</accession>
<organism evidence="2 3">
    <name type="scientific">Cerrena zonata</name>
    <dbReference type="NCBI Taxonomy" id="2478898"/>
    <lineage>
        <taxon>Eukaryota</taxon>
        <taxon>Fungi</taxon>
        <taxon>Dikarya</taxon>
        <taxon>Basidiomycota</taxon>
        <taxon>Agaricomycotina</taxon>
        <taxon>Agaricomycetes</taxon>
        <taxon>Polyporales</taxon>
        <taxon>Cerrenaceae</taxon>
        <taxon>Cerrena</taxon>
    </lineage>
</organism>
<feature type="compositionally biased region" description="Polar residues" evidence="1">
    <location>
        <begin position="30"/>
        <end position="42"/>
    </location>
</feature>
<feature type="region of interest" description="Disordered" evidence="1">
    <location>
        <begin position="382"/>
        <end position="445"/>
    </location>
</feature>
<feature type="compositionally biased region" description="Basic residues" evidence="1">
    <location>
        <begin position="77"/>
        <end position="88"/>
    </location>
</feature>
<comment type="caution">
    <text evidence="2">The sequence shown here is derived from an EMBL/GenBank/DDBJ whole genome shotgun (WGS) entry which is preliminary data.</text>
</comment>
<name>A0AAW0G697_9APHY</name>
<keyword evidence="3" id="KW-1185">Reference proteome</keyword>
<feature type="region of interest" description="Disordered" evidence="1">
    <location>
        <begin position="1"/>
        <end position="135"/>
    </location>
</feature>
<dbReference type="AlphaFoldDB" id="A0AAW0G697"/>
<dbReference type="EMBL" id="JASBNA010000012">
    <property type="protein sequence ID" value="KAK7687922.1"/>
    <property type="molecule type" value="Genomic_DNA"/>
</dbReference>
<feature type="region of interest" description="Disordered" evidence="1">
    <location>
        <begin position="258"/>
        <end position="281"/>
    </location>
</feature>
<reference evidence="2 3" key="1">
    <citation type="submission" date="2022-09" db="EMBL/GenBank/DDBJ databases">
        <authorList>
            <person name="Palmer J.M."/>
        </authorList>
    </citation>
    <scope>NUCLEOTIDE SEQUENCE [LARGE SCALE GENOMIC DNA]</scope>
    <source>
        <strain evidence="2 3">DSM 7382</strain>
    </source>
</reference>
<evidence type="ECO:0000313" key="3">
    <source>
        <dbReference type="Proteomes" id="UP001385951"/>
    </source>
</evidence>
<sequence length="553" mass="61313">MTTSIFFVPSPNSYHSRIRQSLSPRLPSTAPKTRTRSQPSQQRSEKKTLKRNQSITQQVTPPPTPPVVESFETTRISRLKGLLKKPLRRPSFTSHTSSKPAPETSRKVIEKRTELPSPPSTPANEEVKKQIKPVPNFGSRIPRPVRLLVTATPVIRSGEVLENAKETFICTPEVPTTEFIESDVSEDVKSISLSTPFVQFEEVDVTVLARRAAVVSQLSKGLPLSFRAARWVDTSVPSKVLRNRLDLIPDLRRALEESLKKRSQKKTIPKPAPVARPSPVPASPGGIFAELLRKVKPVEGSESLKSHLKKVESVENGSKPENDAEGKRRVRKIQFEADKHPEFLAELKGVLSNRTNTGPTAVKSDRIQIQTDLTDELKTAIAHRKSGSSPEIKVERKSPQPESFQTPLPALRSLANAADKENATRRTSDRITNSSSPAETSRSVASLVNRFSSGTKASFNTHQEPNSSFHPFAGARIRKLNVPELIDTERVSKDKDTQREIEALRIMRRVETGAVSLTKTRVFGGDGPTNACDEERGEGLSLKCVAILEKYRK</sequence>
<dbReference type="Proteomes" id="UP001385951">
    <property type="component" value="Unassembled WGS sequence"/>
</dbReference>
<evidence type="ECO:0000313" key="2">
    <source>
        <dbReference type="EMBL" id="KAK7687922.1"/>
    </source>
</evidence>
<feature type="compositionally biased region" description="Polar residues" evidence="1">
    <location>
        <begin position="430"/>
        <end position="445"/>
    </location>
</feature>